<dbReference type="Pfam" id="PF00156">
    <property type="entry name" value="Pribosyltran"/>
    <property type="match status" value="1"/>
</dbReference>
<gene>
    <name evidence="4" type="primary">comF</name>
    <name evidence="4" type="ORF">GCM10009038_22950</name>
</gene>
<dbReference type="Gene3D" id="3.40.50.2020">
    <property type="match status" value="1"/>
</dbReference>
<dbReference type="CDD" id="cd06223">
    <property type="entry name" value="PRTases_typeI"/>
    <property type="match status" value="1"/>
</dbReference>
<protein>
    <submittedName>
        <fullName evidence="4">Amidophosphoribosyltransferase</fullName>
    </submittedName>
</protein>
<dbReference type="InterPro" id="IPR000836">
    <property type="entry name" value="PRTase_dom"/>
</dbReference>
<dbReference type="EMBL" id="BMZI01000005">
    <property type="protein sequence ID" value="GHB23514.1"/>
    <property type="molecule type" value="Genomic_DNA"/>
</dbReference>
<evidence type="ECO:0000313" key="4">
    <source>
        <dbReference type="EMBL" id="GHB23514.1"/>
    </source>
</evidence>
<proteinExistence type="inferred from homology"/>
<dbReference type="InterPro" id="IPR051910">
    <property type="entry name" value="ComF/GntX_DNA_util-trans"/>
</dbReference>
<sequence>MAEHGNTLLERSGANRQTALKWRFRRLLRGVNAALEQALPGYCTFCHAPVGGDATWCQACYGEMPWNRHACECCGEPLGSATASGRLCGHCLRRPPAMARTLTPLRYEGRMIALVQRFKFSADPRAGEVMIRLLTAALQQAQRRFPRLGEAIVAVPGQRERTHERGFDHAAWLARRLADRLELPLIPARRLAQTPSQRGLDRRARRRNVKDAFVVAHPLPASVIVVDDVMTTGATLDALARACRKAGAESVTALALARTPSARI</sequence>
<evidence type="ECO:0000259" key="2">
    <source>
        <dbReference type="Pfam" id="PF00156"/>
    </source>
</evidence>
<feature type="domain" description="Double zinc ribbon" evidence="3">
    <location>
        <begin position="35"/>
        <end position="92"/>
    </location>
</feature>
<reference evidence="5" key="1">
    <citation type="journal article" date="2019" name="Int. J. Syst. Evol. Microbiol.">
        <title>The Global Catalogue of Microorganisms (GCM) 10K type strain sequencing project: providing services to taxonomists for standard genome sequencing and annotation.</title>
        <authorList>
            <consortium name="The Broad Institute Genomics Platform"/>
            <consortium name="The Broad Institute Genome Sequencing Center for Infectious Disease"/>
            <person name="Wu L."/>
            <person name="Ma J."/>
        </authorList>
    </citation>
    <scope>NUCLEOTIDE SEQUENCE [LARGE SCALE GENOMIC DNA]</scope>
    <source>
        <strain evidence="5">KCTC 32998</strain>
    </source>
</reference>
<dbReference type="InterPro" id="IPR044005">
    <property type="entry name" value="DZR_2"/>
</dbReference>
<organism evidence="4 5">
    <name type="scientific">Salinicola rhizosphaerae</name>
    <dbReference type="NCBI Taxonomy" id="1443141"/>
    <lineage>
        <taxon>Bacteria</taxon>
        <taxon>Pseudomonadati</taxon>
        <taxon>Pseudomonadota</taxon>
        <taxon>Gammaproteobacteria</taxon>
        <taxon>Oceanospirillales</taxon>
        <taxon>Halomonadaceae</taxon>
        <taxon>Salinicola</taxon>
    </lineage>
</organism>
<accession>A0ABQ3E512</accession>
<comment type="caution">
    <text evidence="4">The sequence shown here is derived from an EMBL/GenBank/DDBJ whole genome shotgun (WGS) entry which is preliminary data.</text>
</comment>
<name>A0ABQ3E512_9GAMM</name>
<evidence type="ECO:0000256" key="1">
    <source>
        <dbReference type="ARBA" id="ARBA00008007"/>
    </source>
</evidence>
<dbReference type="SUPFAM" id="SSF53271">
    <property type="entry name" value="PRTase-like"/>
    <property type="match status" value="1"/>
</dbReference>
<dbReference type="Pfam" id="PF18912">
    <property type="entry name" value="DZR_2"/>
    <property type="match status" value="1"/>
</dbReference>
<dbReference type="Proteomes" id="UP000646745">
    <property type="component" value="Unassembled WGS sequence"/>
</dbReference>
<evidence type="ECO:0000313" key="5">
    <source>
        <dbReference type="Proteomes" id="UP000646745"/>
    </source>
</evidence>
<dbReference type="PANTHER" id="PTHR47505">
    <property type="entry name" value="DNA UTILIZATION PROTEIN YHGH"/>
    <property type="match status" value="1"/>
</dbReference>
<keyword evidence="5" id="KW-1185">Reference proteome</keyword>
<comment type="similarity">
    <text evidence="1">Belongs to the ComF/GntX family.</text>
</comment>
<dbReference type="PANTHER" id="PTHR47505:SF1">
    <property type="entry name" value="DNA UTILIZATION PROTEIN YHGH"/>
    <property type="match status" value="1"/>
</dbReference>
<dbReference type="InterPro" id="IPR029057">
    <property type="entry name" value="PRTase-like"/>
</dbReference>
<evidence type="ECO:0000259" key="3">
    <source>
        <dbReference type="Pfam" id="PF18912"/>
    </source>
</evidence>
<feature type="domain" description="Phosphoribosyltransferase" evidence="2">
    <location>
        <begin position="222"/>
        <end position="262"/>
    </location>
</feature>